<dbReference type="Proteomes" id="UP001515480">
    <property type="component" value="Unassembled WGS sequence"/>
</dbReference>
<protein>
    <submittedName>
        <fullName evidence="1">Uncharacterized protein</fullName>
    </submittedName>
</protein>
<sequence>MAPSALAGECDAPPLHFSEKYIEVLECAGTVLMLSRLLQRGCDNGGRYGWGAITLVRTLLASGKYSEPGELLNTCAHAAPLRTSWSGTFHCVRDGLLMAVGVGSTPRPGVVQHTVAYAAAPRDGAVYGTRVGSASQLLVSRWSESGCVEARRGRAMGLCRFDSKPSLVAWRGSMWLFVRANVDIPGGRHVQVSRRRGVSLMEPGAWSRLRMLRFSDYEVKHENNIYYFPILARDDMLVSVFPAVIDGKGAIYSSSSRDGIRWTKPLAIVESAAIGQRTLEFPVVIPWDPSRLCIQHNVSHYDTAVQFPVGQRVNACDYYPLKMWTTRLCCYDVGRPAWVWSSPNSSLPFELRPDRPAVLRQDMQLSSLHYFPNGSSTRLSLPLRREFRLSLKLEGLDANLIRPLTRPVGCES</sequence>
<proteinExistence type="predicted"/>
<comment type="caution">
    <text evidence="1">The sequence shown here is derived from an EMBL/GenBank/DDBJ whole genome shotgun (WGS) entry which is preliminary data.</text>
</comment>
<evidence type="ECO:0000313" key="1">
    <source>
        <dbReference type="EMBL" id="KAL1527576.1"/>
    </source>
</evidence>
<keyword evidence="2" id="KW-1185">Reference proteome</keyword>
<evidence type="ECO:0000313" key="2">
    <source>
        <dbReference type="Proteomes" id="UP001515480"/>
    </source>
</evidence>
<reference evidence="1 2" key="1">
    <citation type="journal article" date="2024" name="Science">
        <title>Giant polyketide synthase enzymes in the biosynthesis of giant marine polyether toxins.</title>
        <authorList>
            <person name="Fallon T.R."/>
            <person name="Shende V.V."/>
            <person name="Wierzbicki I.H."/>
            <person name="Pendleton A.L."/>
            <person name="Watervoot N.F."/>
            <person name="Auber R.P."/>
            <person name="Gonzalez D.J."/>
            <person name="Wisecaver J.H."/>
            <person name="Moore B.S."/>
        </authorList>
    </citation>
    <scope>NUCLEOTIDE SEQUENCE [LARGE SCALE GENOMIC DNA]</scope>
    <source>
        <strain evidence="1 2">12B1</strain>
    </source>
</reference>
<dbReference type="EMBL" id="JBGBPQ010000002">
    <property type="protein sequence ID" value="KAL1527576.1"/>
    <property type="molecule type" value="Genomic_DNA"/>
</dbReference>
<organism evidence="1 2">
    <name type="scientific">Prymnesium parvum</name>
    <name type="common">Toxic golden alga</name>
    <dbReference type="NCBI Taxonomy" id="97485"/>
    <lineage>
        <taxon>Eukaryota</taxon>
        <taxon>Haptista</taxon>
        <taxon>Haptophyta</taxon>
        <taxon>Prymnesiophyceae</taxon>
        <taxon>Prymnesiales</taxon>
        <taxon>Prymnesiaceae</taxon>
        <taxon>Prymnesium</taxon>
    </lineage>
</organism>
<gene>
    <name evidence="1" type="ORF">AB1Y20_008963</name>
</gene>
<name>A0AB34K3A4_PRYPA</name>
<accession>A0AB34K3A4</accession>
<dbReference type="AlphaFoldDB" id="A0AB34K3A4"/>